<evidence type="ECO:0000256" key="2">
    <source>
        <dbReference type="ARBA" id="ARBA00022692"/>
    </source>
</evidence>
<dbReference type="GO" id="GO:0005886">
    <property type="term" value="C:plasma membrane"/>
    <property type="evidence" value="ECO:0007669"/>
    <property type="project" value="TreeGrafter"/>
</dbReference>
<evidence type="ECO:0000259" key="8">
    <source>
        <dbReference type="Pfam" id="PF01578"/>
    </source>
</evidence>
<keyword evidence="4 6" id="KW-1133">Transmembrane helix</keyword>
<feature type="transmembrane region" description="Helical" evidence="6">
    <location>
        <begin position="428"/>
        <end position="451"/>
    </location>
</feature>
<evidence type="ECO:0000256" key="1">
    <source>
        <dbReference type="ARBA" id="ARBA00004141"/>
    </source>
</evidence>
<evidence type="ECO:0000256" key="3">
    <source>
        <dbReference type="ARBA" id="ARBA00022748"/>
    </source>
</evidence>
<dbReference type="PANTHER" id="PTHR30071:SF1">
    <property type="entry name" value="CYTOCHROME B_B6 PROTEIN-RELATED"/>
    <property type="match status" value="1"/>
</dbReference>
<feature type="transmembrane region" description="Helical" evidence="6">
    <location>
        <begin position="286"/>
        <end position="308"/>
    </location>
</feature>
<feature type="transmembrane region" description="Helical" evidence="6">
    <location>
        <begin position="320"/>
        <end position="338"/>
    </location>
</feature>
<name>A0A5E6M9U5_9BACT</name>
<gene>
    <name evidence="9" type="primary">ccsA</name>
    <name evidence="9" type="ORF">MAMC_00414</name>
</gene>
<keyword evidence="2 6" id="KW-0812">Transmembrane</keyword>
<feature type="signal peptide" evidence="7">
    <location>
        <begin position="1"/>
        <end position="24"/>
    </location>
</feature>
<protein>
    <submittedName>
        <fullName evidence="9">Cytochrome c biogenesis protein CcsA</fullName>
    </submittedName>
</protein>
<comment type="caution">
    <text evidence="9">The sequence shown here is derived from an EMBL/GenBank/DDBJ whole genome shotgun (WGS) entry which is preliminary data.</text>
</comment>
<dbReference type="PANTHER" id="PTHR30071">
    <property type="entry name" value="HEME EXPORTER PROTEIN C"/>
    <property type="match status" value="1"/>
</dbReference>
<feature type="transmembrane region" description="Helical" evidence="6">
    <location>
        <begin position="530"/>
        <end position="550"/>
    </location>
</feature>
<dbReference type="EMBL" id="CABFUZ020000081">
    <property type="protein sequence ID" value="VVM05123.1"/>
    <property type="molecule type" value="Genomic_DNA"/>
</dbReference>
<feature type="transmembrane region" description="Helical" evidence="6">
    <location>
        <begin position="343"/>
        <end position="361"/>
    </location>
</feature>
<comment type="subcellular location">
    <subcellularLocation>
        <location evidence="1">Membrane</location>
        <topology evidence="1">Multi-pass membrane protein</topology>
    </subcellularLocation>
</comment>
<keyword evidence="5 6" id="KW-0472">Membrane</keyword>
<keyword evidence="3" id="KW-0201">Cytochrome c-type biogenesis</keyword>
<accession>A0A5E6M9U5</accession>
<dbReference type="GO" id="GO:0020037">
    <property type="term" value="F:heme binding"/>
    <property type="evidence" value="ECO:0007669"/>
    <property type="project" value="InterPro"/>
</dbReference>
<feature type="chain" id="PRO_5022814632" evidence="7">
    <location>
        <begin position="25"/>
        <end position="571"/>
    </location>
</feature>
<evidence type="ECO:0000256" key="7">
    <source>
        <dbReference type="SAM" id="SignalP"/>
    </source>
</evidence>
<sequence>MRAVFLSLSWFFFLRILCSPDAAAQTGWERDFAQIAVQDHGRKKPLTSFASESCLLLSGKQSLVLPNRGKMESLPLLLSLWLSPEGWEKEPILLVGEPLLREALGLPASRTRFSFDELKGNQALRALTLRLGARETAGDAQDSPQARLERALRGLTERMDLFSRIVSGEALTIVPEPEGTDGRWLSLPEAKAAYPPEVTAKLDLLWERMRAAVLSKNQREAGMAASALAQELRSLNPSRYPDAGKLRFEETYRELRPWQWAWICYAASAISLALTAAWGRRIGYGLGWALALAGFLFQIYGFACRIVLAGRPPVTNMYESIIWVAFGVVFFALVLEAIYRSRYLLLAAMPIAVLCLLFVQTQPLIFDPSLQPLVPVLRNNFWLTVHVLSVTLSYAAFGLALGLGDLYLWRWLRLGSGRKRGEHVLAQYIYRCLQIGVFFLATGVVLGAVWANYSWGRFWDWDPKETWALVALLCYLALLHGRIAGWWGELGLAAGSVLCFLSVLMAWYGVNFVLGKGLHSYGFGSGAVGPVAAFALAQFLFVLWCGWAAWQRRGDGKGEAAPISASEIGRS</sequence>
<feature type="transmembrane region" description="Helical" evidence="6">
    <location>
        <begin position="466"/>
        <end position="483"/>
    </location>
</feature>
<feature type="domain" description="Cytochrome c assembly protein" evidence="8">
    <location>
        <begin position="315"/>
        <end position="514"/>
    </location>
</feature>
<proteinExistence type="predicted"/>
<feature type="transmembrane region" description="Helical" evidence="6">
    <location>
        <begin position="490"/>
        <end position="510"/>
    </location>
</feature>
<dbReference type="GO" id="GO:0017004">
    <property type="term" value="P:cytochrome complex assembly"/>
    <property type="evidence" value="ECO:0007669"/>
    <property type="project" value="UniProtKB-KW"/>
</dbReference>
<reference evidence="9" key="1">
    <citation type="submission" date="2019-09" db="EMBL/GenBank/DDBJ databases">
        <authorList>
            <person name="Cremers G."/>
        </authorList>
    </citation>
    <scope>NUCLEOTIDE SEQUENCE [LARGE SCALE GENOMIC DNA]</scope>
    <source>
        <strain evidence="9">3B</strain>
    </source>
</reference>
<evidence type="ECO:0000256" key="4">
    <source>
        <dbReference type="ARBA" id="ARBA00022989"/>
    </source>
</evidence>
<dbReference type="InterPro" id="IPR002541">
    <property type="entry name" value="Cyt_c_assembly"/>
</dbReference>
<dbReference type="Proteomes" id="UP000381693">
    <property type="component" value="Unassembled WGS sequence"/>
</dbReference>
<evidence type="ECO:0000256" key="5">
    <source>
        <dbReference type="ARBA" id="ARBA00023136"/>
    </source>
</evidence>
<feature type="transmembrane region" description="Helical" evidence="6">
    <location>
        <begin position="381"/>
        <end position="408"/>
    </location>
</feature>
<keyword evidence="10" id="KW-1185">Reference proteome</keyword>
<organism evidence="9 10">
    <name type="scientific">Methylacidimicrobium cyclopophantes</name>
    <dbReference type="NCBI Taxonomy" id="1041766"/>
    <lineage>
        <taxon>Bacteria</taxon>
        <taxon>Pseudomonadati</taxon>
        <taxon>Verrucomicrobiota</taxon>
        <taxon>Methylacidimicrobium</taxon>
    </lineage>
</organism>
<evidence type="ECO:0000256" key="6">
    <source>
        <dbReference type="SAM" id="Phobius"/>
    </source>
</evidence>
<feature type="transmembrane region" description="Helical" evidence="6">
    <location>
        <begin position="260"/>
        <end position="279"/>
    </location>
</feature>
<evidence type="ECO:0000313" key="9">
    <source>
        <dbReference type="EMBL" id="VVM05123.1"/>
    </source>
</evidence>
<evidence type="ECO:0000313" key="10">
    <source>
        <dbReference type="Proteomes" id="UP000381693"/>
    </source>
</evidence>
<dbReference type="Pfam" id="PF01578">
    <property type="entry name" value="Cytochrom_C_asm"/>
    <property type="match status" value="1"/>
</dbReference>
<dbReference type="OrthoDB" id="9814290at2"/>
<dbReference type="AlphaFoldDB" id="A0A5E6M9U5"/>
<keyword evidence="7" id="KW-0732">Signal</keyword>
<dbReference type="InterPro" id="IPR045062">
    <property type="entry name" value="Cyt_c_biogenesis_CcsA/CcmC"/>
</dbReference>